<reference evidence="3" key="1">
    <citation type="submission" date="2023-03" db="EMBL/GenBank/DDBJ databases">
        <title>Mating type loci evolution in Malassezia.</title>
        <authorList>
            <person name="Coelho M.A."/>
        </authorList>
    </citation>
    <scope>NUCLEOTIDE SEQUENCE</scope>
    <source>
        <strain evidence="3">CBS 9431</strain>
    </source>
</reference>
<dbReference type="EMBL" id="CP119960">
    <property type="protein sequence ID" value="WFD39061.1"/>
    <property type="molecule type" value="Genomic_DNA"/>
</dbReference>
<feature type="region of interest" description="Disordered" evidence="1">
    <location>
        <begin position="1"/>
        <end position="24"/>
    </location>
</feature>
<dbReference type="AlphaFoldDB" id="A0AAF0JFL3"/>
<feature type="compositionally biased region" description="Low complexity" evidence="1">
    <location>
        <begin position="267"/>
        <end position="281"/>
    </location>
</feature>
<keyword evidence="2" id="KW-1133">Transmembrane helix</keyword>
<dbReference type="RefSeq" id="XP_060121958.1">
    <property type="nucleotide sequence ID" value="XM_060265975.1"/>
</dbReference>
<protein>
    <recommendedName>
        <fullName evidence="5">Transmembrane protein</fullName>
    </recommendedName>
</protein>
<feature type="transmembrane region" description="Helical" evidence="2">
    <location>
        <begin position="71"/>
        <end position="91"/>
    </location>
</feature>
<evidence type="ECO:0000256" key="1">
    <source>
        <dbReference type="SAM" id="MobiDB-lite"/>
    </source>
</evidence>
<proteinExistence type="predicted"/>
<accession>A0AAF0JFL3</accession>
<evidence type="ECO:0000313" key="3">
    <source>
        <dbReference type="EMBL" id="WFD39061.1"/>
    </source>
</evidence>
<name>A0AAF0JFL3_9BASI</name>
<feature type="region of interest" description="Disordered" evidence="1">
    <location>
        <begin position="117"/>
        <end position="321"/>
    </location>
</feature>
<gene>
    <name evidence="3" type="ORF">MJAP1_002031</name>
</gene>
<dbReference type="Proteomes" id="UP001217754">
    <property type="component" value="Chromosome 3"/>
</dbReference>
<dbReference type="GeneID" id="85225680"/>
<keyword evidence="2" id="KW-0812">Transmembrane</keyword>
<evidence type="ECO:0000313" key="4">
    <source>
        <dbReference type="Proteomes" id="UP001217754"/>
    </source>
</evidence>
<keyword evidence="4" id="KW-1185">Reference proteome</keyword>
<sequence length="321" mass="34284">MNPTYPSPDAEPQSPPPGIGNADKLTPKEAEVLREIGTNVWRARVVGFLAGTAGTVYAIRRRNRPTSALRTFALAFFGGFAGSMVFIPIGIGMSRSAMRSIENPQHLAGVLKQKMEDRRQGGPLGSSPPFDASSENAGDGTGPWTNTPRADWGDAQAPPARGPWAATGDGATRGPWASMGSGPARGSWSDKPQDAPSRGPWTPGPPIARAPPAASQDWSTTESLDSAEPAQEAPAGTGPGTRWAQLRQDRTGQPSTWEDIRQRSAKEAMAQQSQQQASRAPPAEPRVSDYDRAVEEYNKAMERERQGLDVTTGFADDAQIR</sequence>
<keyword evidence="2" id="KW-0472">Membrane</keyword>
<feature type="transmembrane region" description="Helical" evidence="2">
    <location>
        <begin position="41"/>
        <end position="59"/>
    </location>
</feature>
<evidence type="ECO:0000256" key="2">
    <source>
        <dbReference type="SAM" id="Phobius"/>
    </source>
</evidence>
<evidence type="ECO:0008006" key="5">
    <source>
        <dbReference type="Google" id="ProtNLM"/>
    </source>
</evidence>
<organism evidence="3 4">
    <name type="scientific">Malassezia japonica</name>
    <dbReference type="NCBI Taxonomy" id="223818"/>
    <lineage>
        <taxon>Eukaryota</taxon>
        <taxon>Fungi</taxon>
        <taxon>Dikarya</taxon>
        <taxon>Basidiomycota</taxon>
        <taxon>Ustilaginomycotina</taxon>
        <taxon>Malasseziomycetes</taxon>
        <taxon>Malasseziales</taxon>
        <taxon>Malasseziaceae</taxon>
        <taxon>Malassezia</taxon>
    </lineage>
</organism>
<feature type="compositionally biased region" description="Basic and acidic residues" evidence="1">
    <location>
        <begin position="286"/>
        <end position="307"/>
    </location>
</feature>